<accession>A0A7T8ED30</accession>
<feature type="domain" description="Peptidoglycan binding" evidence="2">
    <location>
        <begin position="106"/>
        <end position="172"/>
    </location>
</feature>
<name>A0A7T8ED30_9GAMM</name>
<dbReference type="InterPro" id="IPR008565">
    <property type="entry name" value="TtsA-like_GH18_dom"/>
</dbReference>
<dbReference type="AlphaFoldDB" id="A0A7T8ED30"/>
<proteinExistence type="predicted"/>
<dbReference type="InterPro" id="IPR018537">
    <property type="entry name" value="Peptidoglycan-bd_3"/>
</dbReference>
<dbReference type="Gene3D" id="1.20.141.10">
    <property type="entry name" value="Chitosanase, subunit A, domain 1"/>
    <property type="match status" value="1"/>
</dbReference>
<feature type="domain" description="TtsA-like Glycoside hydrolase family 108" evidence="1">
    <location>
        <begin position="30"/>
        <end position="102"/>
    </location>
</feature>
<reference evidence="3" key="1">
    <citation type="submission" date="2018-09" db="EMBL/GenBank/DDBJ databases">
        <title>Genome sequencing and analysis.</title>
        <authorList>
            <person name="Huang Y.-T."/>
        </authorList>
    </citation>
    <scope>NUCLEOTIDE SEQUENCE</scope>
    <source>
        <strain evidence="3">HIDE</strain>
    </source>
</reference>
<gene>
    <name evidence="3" type="ORF">D7032_13185</name>
</gene>
<organism evidence="3">
    <name type="scientific">Shewanella algae</name>
    <dbReference type="NCBI Taxonomy" id="38313"/>
    <lineage>
        <taxon>Bacteria</taxon>
        <taxon>Pseudomonadati</taxon>
        <taxon>Pseudomonadota</taxon>
        <taxon>Gammaproteobacteria</taxon>
        <taxon>Alteromonadales</taxon>
        <taxon>Shewanellaceae</taxon>
        <taxon>Shewanella</taxon>
    </lineage>
</organism>
<dbReference type="Pfam" id="PF09374">
    <property type="entry name" value="PG_binding_3"/>
    <property type="match status" value="1"/>
</dbReference>
<dbReference type="RefSeq" id="WP_208193570.1">
    <property type="nucleotide sequence ID" value="NZ_CP032664.1"/>
</dbReference>
<dbReference type="Pfam" id="PF05838">
    <property type="entry name" value="Glyco_hydro_108"/>
    <property type="match status" value="1"/>
</dbReference>
<protein>
    <submittedName>
        <fullName evidence="3">Peptidoglycan-binding protein</fullName>
    </submittedName>
</protein>
<dbReference type="SUPFAM" id="SSF53955">
    <property type="entry name" value="Lysozyme-like"/>
    <property type="match status" value="1"/>
</dbReference>
<evidence type="ECO:0000313" key="3">
    <source>
        <dbReference type="EMBL" id="QQO84115.1"/>
    </source>
</evidence>
<dbReference type="EMBL" id="CP032664">
    <property type="protein sequence ID" value="QQO84115.1"/>
    <property type="molecule type" value="Genomic_DNA"/>
</dbReference>
<evidence type="ECO:0000259" key="1">
    <source>
        <dbReference type="Pfam" id="PF05838"/>
    </source>
</evidence>
<dbReference type="CDD" id="cd13926">
    <property type="entry name" value="N-acetylmuramidase_GH108"/>
    <property type="match status" value="1"/>
</dbReference>
<sequence>MFSDFPFSTKGYTPEFCHAVYFILKMEGGLRANGGYVNDPKDPGGETKFGISKRAFPGIDIAALTIDDAVRIYHRNYWLAAHCNDWSAPVALYMLDSAVQHGAVTAIRMLQEICGSKADGKVGPNTRKAVNGCDVEYLCARYGLRRARLYARIIKNNHTQVRFIEGWHNRLVHLTDAAWEMQ</sequence>
<evidence type="ECO:0000259" key="2">
    <source>
        <dbReference type="Pfam" id="PF09374"/>
    </source>
</evidence>
<dbReference type="InterPro" id="IPR023346">
    <property type="entry name" value="Lysozyme-like_dom_sf"/>
</dbReference>